<dbReference type="Proteomes" id="UP000294927">
    <property type="component" value="Unassembled WGS sequence"/>
</dbReference>
<proteinExistence type="predicted"/>
<keyword evidence="4" id="KW-1185">Reference proteome</keyword>
<evidence type="ECO:0000259" key="2">
    <source>
        <dbReference type="PROSITE" id="PS50846"/>
    </source>
</evidence>
<comment type="caution">
    <text evidence="3">The sequence shown here is derived from an EMBL/GenBank/DDBJ whole genome shotgun (WGS) entry which is preliminary data.</text>
</comment>
<dbReference type="RefSeq" id="WP_166664053.1">
    <property type="nucleotide sequence ID" value="NZ_SOCP01000004.1"/>
</dbReference>
<dbReference type="EMBL" id="SOCP01000004">
    <property type="protein sequence ID" value="TDV53699.1"/>
    <property type="molecule type" value="Genomic_DNA"/>
</dbReference>
<dbReference type="InterPro" id="IPR000428">
    <property type="entry name" value="Cu-bd"/>
</dbReference>
<dbReference type="InterPro" id="IPR036163">
    <property type="entry name" value="HMA_dom_sf"/>
</dbReference>
<dbReference type="PROSITE" id="PS50846">
    <property type="entry name" value="HMA_2"/>
    <property type="match status" value="1"/>
</dbReference>
<evidence type="ECO:0000256" key="1">
    <source>
        <dbReference type="ARBA" id="ARBA00022723"/>
    </source>
</evidence>
<organism evidence="3 4">
    <name type="scientific">Actinophytocola oryzae</name>
    <dbReference type="NCBI Taxonomy" id="502181"/>
    <lineage>
        <taxon>Bacteria</taxon>
        <taxon>Bacillati</taxon>
        <taxon>Actinomycetota</taxon>
        <taxon>Actinomycetes</taxon>
        <taxon>Pseudonocardiales</taxon>
        <taxon>Pseudonocardiaceae</taxon>
    </lineage>
</organism>
<dbReference type="PROSITE" id="PS01047">
    <property type="entry name" value="HMA_1"/>
    <property type="match status" value="1"/>
</dbReference>
<name>A0A4R7VW46_9PSEU</name>
<dbReference type="AlphaFoldDB" id="A0A4R7VW46"/>
<dbReference type="InterPro" id="IPR006121">
    <property type="entry name" value="HMA_dom"/>
</dbReference>
<dbReference type="SUPFAM" id="SSF55008">
    <property type="entry name" value="HMA, heavy metal-associated domain"/>
    <property type="match status" value="1"/>
</dbReference>
<accession>A0A4R7VW46</accession>
<evidence type="ECO:0000313" key="4">
    <source>
        <dbReference type="Proteomes" id="UP000294927"/>
    </source>
</evidence>
<feature type="domain" description="HMA" evidence="2">
    <location>
        <begin position="2"/>
        <end position="67"/>
    </location>
</feature>
<sequence length="68" mass="7181">MTTNTYTVTGMTCAHCVGSVREEVSSIPGVTDVQVDLETGRVTVTSDDPIDVETIRASVDEAGYELAS</sequence>
<dbReference type="InterPro" id="IPR017969">
    <property type="entry name" value="Heavy-metal-associated_CS"/>
</dbReference>
<dbReference type="GO" id="GO:0006825">
    <property type="term" value="P:copper ion transport"/>
    <property type="evidence" value="ECO:0007669"/>
    <property type="project" value="InterPro"/>
</dbReference>
<dbReference type="PRINTS" id="PR00944">
    <property type="entry name" value="CUEXPORT"/>
</dbReference>
<gene>
    <name evidence="3" type="ORF">CLV71_104167</name>
</gene>
<keyword evidence="1" id="KW-0479">Metal-binding</keyword>
<dbReference type="Pfam" id="PF00403">
    <property type="entry name" value="HMA"/>
    <property type="match status" value="1"/>
</dbReference>
<reference evidence="3 4" key="1">
    <citation type="submission" date="2019-03" db="EMBL/GenBank/DDBJ databases">
        <title>Genomic Encyclopedia of Archaeal and Bacterial Type Strains, Phase II (KMG-II): from individual species to whole genera.</title>
        <authorList>
            <person name="Goeker M."/>
        </authorList>
    </citation>
    <scope>NUCLEOTIDE SEQUENCE [LARGE SCALE GENOMIC DNA]</scope>
    <source>
        <strain evidence="3 4">DSM 45499</strain>
    </source>
</reference>
<protein>
    <submittedName>
        <fullName evidence="3">Copper ion binding protein</fullName>
    </submittedName>
</protein>
<dbReference type="FunFam" id="3.30.70.100:FF:000001">
    <property type="entry name" value="ATPase copper transporting beta"/>
    <property type="match status" value="1"/>
</dbReference>
<dbReference type="Gene3D" id="3.30.70.100">
    <property type="match status" value="1"/>
</dbReference>
<dbReference type="GO" id="GO:0005507">
    <property type="term" value="F:copper ion binding"/>
    <property type="evidence" value="ECO:0007669"/>
    <property type="project" value="InterPro"/>
</dbReference>
<evidence type="ECO:0000313" key="3">
    <source>
        <dbReference type="EMBL" id="TDV53699.1"/>
    </source>
</evidence>
<dbReference type="CDD" id="cd00371">
    <property type="entry name" value="HMA"/>
    <property type="match status" value="1"/>
</dbReference>